<dbReference type="AlphaFoldDB" id="A0A2P6S6K7"/>
<evidence type="ECO:0000313" key="1">
    <source>
        <dbReference type="EMBL" id="PRQ54305.1"/>
    </source>
</evidence>
<accession>A0A2P6S6K7</accession>
<gene>
    <name evidence="1" type="ORF">RchiOBHm_Chr2g0176021</name>
</gene>
<dbReference type="Proteomes" id="UP000238479">
    <property type="component" value="Chromosome 2"/>
</dbReference>
<proteinExistence type="predicted"/>
<reference evidence="1 2" key="1">
    <citation type="journal article" date="2018" name="Nat. Genet.">
        <title>The Rosa genome provides new insights in the design of modern roses.</title>
        <authorList>
            <person name="Bendahmane M."/>
        </authorList>
    </citation>
    <scope>NUCLEOTIDE SEQUENCE [LARGE SCALE GENOMIC DNA]</scope>
    <source>
        <strain evidence="2">cv. Old Blush</strain>
    </source>
</reference>
<dbReference type="EMBL" id="PDCK01000040">
    <property type="protein sequence ID" value="PRQ54305.1"/>
    <property type="molecule type" value="Genomic_DNA"/>
</dbReference>
<name>A0A2P6S6K7_ROSCH</name>
<evidence type="ECO:0000313" key="2">
    <source>
        <dbReference type="Proteomes" id="UP000238479"/>
    </source>
</evidence>
<dbReference type="Gramene" id="PRQ54305">
    <property type="protein sequence ID" value="PRQ54305"/>
    <property type="gene ID" value="RchiOBHm_Chr2g0176021"/>
</dbReference>
<sequence>MAILIRERIQQHMHQKRIINVHIQAFQLSCNVNSFHNVLSYASMSIVFHPSQCIHECANFSLVRDPILLSN</sequence>
<protein>
    <submittedName>
        <fullName evidence="1">Uncharacterized protein</fullName>
    </submittedName>
</protein>
<keyword evidence="2" id="KW-1185">Reference proteome</keyword>
<organism evidence="1 2">
    <name type="scientific">Rosa chinensis</name>
    <name type="common">China rose</name>
    <dbReference type="NCBI Taxonomy" id="74649"/>
    <lineage>
        <taxon>Eukaryota</taxon>
        <taxon>Viridiplantae</taxon>
        <taxon>Streptophyta</taxon>
        <taxon>Embryophyta</taxon>
        <taxon>Tracheophyta</taxon>
        <taxon>Spermatophyta</taxon>
        <taxon>Magnoliopsida</taxon>
        <taxon>eudicotyledons</taxon>
        <taxon>Gunneridae</taxon>
        <taxon>Pentapetalae</taxon>
        <taxon>rosids</taxon>
        <taxon>fabids</taxon>
        <taxon>Rosales</taxon>
        <taxon>Rosaceae</taxon>
        <taxon>Rosoideae</taxon>
        <taxon>Rosoideae incertae sedis</taxon>
        <taxon>Rosa</taxon>
    </lineage>
</organism>
<comment type="caution">
    <text evidence="1">The sequence shown here is derived from an EMBL/GenBank/DDBJ whole genome shotgun (WGS) entry which is preliminary data.</text>
</comment>